<proteinExistence type="predicted"/>
<reference evidence="1" key="1">
    <citation type="submission" date="2018-02" db="EMBL/GenBank/DDBJ databases">
        <title>Rhizophora mucronata_Transcriptome.</title>
        <authorList>
            <person name="Meera S.P."/>
            <person name="Sreeshan A."/>
            <person name="Augustine A."/>
        </authorList>
    </citation>
    <scope>NUCLEOTIDE SEQUENCE</scope>
    <source>
        <tissue evidence="1">Leaf</tissue>
    </source>
</reference>
<keyword evidence="1" id="KW-0575">Peroxidase</keyword>
<sequence>MNSRPTIKYNIMTTECTTFIHSQVKFLQFN</sequence>
<dbReference type="AlphaFoldDB" id="A0A2P2LJA0"/>
<dbReference type="EMBL" id="GGEC01037571">
    <property type="protein sequence ID" value="MBX18055.1"/>
    <property type="molecule type" value="Transcribed_RNA"/>
</dbReference>
<accession>A0A2P2LJA0</accession>
<keyword evidence="1" id="KW-0560">Oxidoreductase</keyword>
<organism evidence="1">
    <name type="scientific">Rhizophora mucronata</name>
    <name type="common">Asiatic mangrove</name>
    <dbReference type="NCBI Taxonomy" id="61149"/>
    <lineage>
        <taxon>Eukaryota</taxon>
        <taxon>Viridiplantae</taxon>
        <taxon>Streptophyta</taxon>
        <taxon>Embryophyta</taxon>
        <taxon>Tracheophyta</taxon>
        <taxon>Spermatophyta</taxon>
        <taxon>Magnoliopsida</taxon>
        <taxon>eudicotyledons</taxon>
        <taxon>Gunneridae</taxon>
        <taxon>Pentapetalae</taxon>
        <taxon>rosids</taxon>
        <taxon>fabids</taxon>
        <taxon>Malpighiales</taxon>
        <taxon>Rhizophoraceae</taxon>
        <taxon>Rhizophora</taxon>
    </lineage>
</organism>
<protein>
    <submittedName>
        <fullName evidence="1">Peroxidase</fullName>
    </submittedName>
</protein>
<evidence type="ECO:0000313" key="1">
    <source>
        <dbReference type="EMBL" id="MBX18055.1"/>
    </source>
</evidence>
<dbReference type="GO" id="GO:0004601">
    <property type="term" value="F:peroxidase activity"/>
    <property type="evidence" value="ECO:0007669"/>
    <property type="project" value="UniProtKB-KW"/>
</dbReference>
<name>A0A2P2LJA0_RHIMU</name>